<dbReference type="PROSITE" id="PS00010">
    <property type="entry name" value="ASX_HYDROXYL"/>
    <property type="match status" value="1"/>
</dbReference>
<keyword evidence="7" id="KW-0677">Repeat</keyword>
<dbReference type="Pfam" id="PF00008">
    <property type="entry name" value="EGF"/>
    <property type="match status" value="2"/>
</dbReference>
<dbReference type="STRING" id="45351.A7RZ50"/>
<proteinExistence type="inferred from homology"/>
<feature type="domain" description="EGF-like" evidence="14">
    <location>
        <begin position="39"/>
        <end position="75"/>
    </location>
</feature>
<keyword evidence="11 13" id="KW-1015">Disulfide bond</keyword>
<feature type="non-terminal residue" evidence="15">
    <location>
        <position position="121"/>
    </location>
</feature>
<evidence type="ECO:0000259" key="14">
    <source>
        <dbReference type="PROSITE" id="PS50026"/>
    </source>
</evidence>
<feature type="disulfide bond" evidence="13">
    <location>
        <begin position="103"/>
        <end position="112"/>
    </location>
</feature>
<dbReference type="InterPro" id="IPR000152">
    <property type="entry name" value="EGF-type_Asp/Asn_hydroxyl_site"/>
</dbReference>
<dbReference type="EMBL" id="DS469555">
    <property type="protein sequence ID" value="EDO43346.1"/>
    <property type="molecule type" value="Genomic_DNA"/>
</dbReference>
<dbReference type="GO" id="GO:0007154">
    <property type="term" value="P:cell communication"/>
    <property type="evidence" value="ECO:0007669"/>
    <property type="project" value="UniProtKB-ARBA"/>
</dbReference>
<keyword evidence="4 13" id="KW-0245">EGF-like domain</keyword>
<dbReference type="CDD" id="cd00054">
    <property type="entry name" value="EGF_CA"/>
    <property type="match status" value="2"/>
</dbReference>
<dbReference type="GO" id="GO:0005886">
    <property type="term" value="C:plasma membrane"/>
    <property type="evidence" value="ECO:0007669"/>
    <property type="project" value="UniProtKB-SubCell"/>
</dbReference>
<dbReference type="GO" id="GO:0005509">
    <property type="term" value="F:calcium ion binding"/>
    <property type="evidence" value="ECO:0007669"/>
    <property type="project" value="InterPro"/>
</dbReference>
<dbReference type="GO" id="GO:0048666">
    <property type="term" value="P:neuron development"/>
    <property type="evidence" value="ECO:0007669"/>
    <property type="project" value="UniProtKB-ARBA"/>
</dbReference>
<dbReference type="AlphaFoldDB" id="A7RZ50"/>
<reference evidence="15 16" key="1">
    <citation type="journal article" date="2007" name="Science">
        <title>Sea anemone genome reveals ancestral eumetazoan gene repertoire and genomic organization.</title>
        <authorList>
            <person name="Putnam N.H."/>
            <person name="Srivastava M."/>
            <person name="Hellsten U."/>
            <person name="Dirks B."/>
            <person name="Chapman J."/>
            <person name="Salamov A."/>
            <person name="Terry A."/>
            <person name="Shapiro H."/>
            <person name="Lindquist E."/>
            <person name="Kapitonov V.V."/>
            <person name="Jurka J."/>
            <person name="Genikhovich G."/>
            <person name="Grigoriev I.V."/>
            <person name="Lucas S.M."/>
            <person name="Steele R.E."/>
            <person name="Finnerty J.R."/>
            <person name="Technau U."/>
            <person name="Martindale M.Q."/>
            <person name="Rokhsar D.S."/>
        </authorList>
    </citation>
    <scope>NUCLEOTIDE SEQUENCE [LARGE SCALE GENOMIC DNA]</scope>
    <source>
        <strain evidence="16">CH2 X CH6</strain>
    </source>
</reference>
<evidence type="ECO:0000256" key="12">
    <source>
        <dbReference type="ARBA" id="ARBA00023180"/>
    </source>
</evidence>
<gene>
    <name evidence="15" type="ORF">NEMVEDRAFT_v1g98274</name>
</gene>
<evidence type="ECO:0000256" key="11">
    <source>
        <dbReference type="ARBA" id="ARBA00023157"/>
    </source>
</evidence>
<name>A7RZ50_NEMVE</name>
<evidence type="ECO:0000256" key="7">
    <source>
        <dbReference type="ARBA" id="ARBA00022737"/>
    </source>
</evidence>
<feature type="disulfide bond" evidence="13">
    <location>
        <begin position="48"/>
        <end position="65"/>
    </location>
</feature>
<evidence type="ECO:0000313" key="15">
    <source>
        <dbReference type="EMBL" id="EDO43346.1"/>
    </source>
</evidence>
<evidence type="ECO:0000256" key="5">
    <source>
        <dbReference type="ARBA" id="ARBA00022692"/>
    </source>
</evidence>
<dbReference type="PROSITE" id="PS00022">
    <property type="entry name" value="EGF_1"/>
    <property type="match status" value="2"/>
</dbReference>
<feature type="domain" description="EGF-like" evidence="14">
    <location>
        <begin position="77"/>
        <end position="113"/>
    </location>
</feature>
<dbReference type="HOGENOM" id="CLU_004826_6_3_1"/>
<keyword evidence="16" id="KW-1185">Reference proteome</keyword>
<dbReference type="GO" id="GO:0000902">
    <property type="term" value="P:cell morphogenesis"/>
    <property type="evidence" value="ECO:0007669"/>
    <property type="project" value="UniProtKB-ARBA"/>
</dbReference>
<accession>A7RZ50</accession>
<evidence type="ECO:0000256" key="13">
    <source>
        <dbReference type="PROSITE-ProRule" id="PRU00076"/>
    </source>
</evidence>
<dbReference type="SMART" id="SM00181">
    <property type="entry name" value="EGF"/>
    <property type="match status" value="3"/>
</dbReference>
<feature type="domain" description="EGF-like" evidence="14">
    <location>
        <begin position="1"/>
        <end position="36"/>
    </location>
</feature>
<comment type="similarity">
    <text evidence="2">Belongs to the EGF domain peptide family.</text>
</comment>
<evidence type="ECO:0000256" key="3">
    <source>
        <dbReference type="ARBA" id="ARBA00022475"/>
    </source>
</evidence>
<dbReference type="InterPro" id="IPR051022">
    <property type="entry name" value="Notch_Cell-Fate_Det"/>
</dbReference>
<keyword evidence="5" id="KW-0812">Transmembrane</keyword>
<keyword evidence="3" id="KW-1003">Cell membrane</keyword>
<sequence>TNPCSSSPCLNGGSCVKTSNSYNCTCRAAYNGDRCENVDFKPCDASPCRGNGACSQVTPAFTYTCYCANKGFYSDKYFDECLNKPCLNGGSCFNMDGEYRCKCAKGFCGKNCNSSEFFLVD</sequence>
<dbReference type="Gene3D" id="2.10.25.10">
    <property type="entry name" value="Laminin"/>
    <property type="match status" value="2"/>
</dbReference>
<dbReference type="PROSITE" id="PS50026">
    <property type="entry name" value="EGF_3"/>
    <property type="match status" value="3"/>
</dbReference>
<protein>
    <recommendedName>
        <fullName evidence="14">EGF-like domain-containing protein</fullName>
    </recommendedName>
</protein>
<comment type="subcellular location">
    <subcellularLocation>
        <location evidence="1">Cell membrane</location>
        <topology evidence="1">Single-pass type I membrane protein</topology>
    </subcellularLocation>
</comment>
<evidence type="ECO:0000256" key="2">
    <source>
        <dbReference type="ARBA" id="ARBA00006373"/>
    </source>
</evidence>
<dbReference type="InterPro" id="IPR001881">
    <property type="entry name" value="EGF-like_Ca-bd_dom"/>
</dbReference>
<keyword evidence="9" id="KW-1133">Transmembrane helix</keyword>
<dbReference type="SMART" id="SM00179">
    <property type="entry name" value="EGF_CA"/>
    <property type="match status" value="2"/>
</dbReference>
<comment type="caution">
    <text evidence="13">Lacks conserved residue(s) required for the propagation of feature annotation.</text>
</comment>
<dbReference type="Proteomes" id="UP000001593">
    <property type="component" value="Unassembled WGS sequence"/>
</dbReference>
<evidence type="ECO:0000256" key="10">
    <source>
        <dbReference type="ARBA" id="ARBA00023136"/>
    </source>
</evidence>
<dbReference type="InterPro" id="IPR000742">
    <property type="entry name" value="EGF"/>
</dbReference>
<dbReference type="PANTHER" id="PTHR24049">
    <property type="entry name" value="CRUMBS FAMILY MEMBER"/>
    <property type="match status" value="1"/>
</dbReference>
<dbReference type="FunFam" id="2.10.25.10:FF:000391">
    <property type="entry name" value="Weary, isoform C"/>
    <property type="match status" value="1"/>
</dbReference>
<organism evidence="15 16">
    <name type="scientific">Nematostella vectensis</name>
    <name type="common">Starlet sea anemone</name>
    <dbReference type="NCBI Taxonomy" id="45351"/>
    <lineage>
        <taxon>Eukaryota</taxon>
        <taxon>Metazoa</taxon>
        <taxon>Cnidaria</taxon>
        <taxon>Anthozoa</taxon>
        <taxon>Hexacorallia</taxon>
        <taxon>Actiniaria</taxon>
        <taxon>Edwardsiidae</taxon>
        <taxon>Nematostella</taxon>
    </lineage>
</organism>
<dbReference type="GO" id="GO:0023052">
    <property type="term" value="P:signaling"/>
    <property type="evidence" value="ECO:0007669"/>
    <property type="project" value="UniProtKB-ARBA"/>
</dbReference>
<dbReference type="PRINTS" id="PR00010">
    <property type="entry name" value="EGFBLOOD"/>
</dbReference>
<keyword evidence="10" id="KW-0472">Membrane</keyword>
<dbReference type="FunFam" id="2.10.25.10:FF:000230">
    <property type="entry name" value="Delta-like protein"/>
    <property type="match status" value="1"/>
</dbReference>
<evidence type="ECO:0000256" key="1">
    <source>
        <dbReference type="ARBA" id="ARBA00004251"/>
    </source>
</evidence>
<evidence type="ECO:0000256" key="9">
    <source>
        <dbReference type="ARBA" id="ARBA00022989"/>
    </source>
</evidence>
<dbReference type="GO" id="GO:0042063">
    <property type="term" value="P:gliogenesis"/>
    <property type="evidence" value="ECO:0007669"/>
    <property type="project" value="UniProtKB-ARBA"/>
</dbReference>
<evidence type="ECO:0000313" key="16">
    <source>
        <dbReference type="Proteomes" id="UP000001593"/>
    </source>
</evidence>
<dbReference type="SUPFAM" id="SSF57196">
    <property type="entry name" value="EGF/Laminin"/>
    <property type="match status" value="2"/>
</dbReference>
<feature type="disulfide bond" evidence="13">
    <location>
        <begin position="26"/>
        <end position="35"/>
    </location>
</feature>
<keyword evidence="12" id="KW-0325">Glycoprotein</keyword>
<dbReference type="PROSITE" id="PS01186">
    <property type="entry name" value="EGF_2"/>
    <property type="match status" value="1"/>
</dbReference>
<evidence type="ECO:0000256" key="8">
    <source>
        <dbReference type="ARBA" id="ARBA00022837"/>
    </source>
</evidence>
<dbReference type="GO" id="GO:0005112">
    <property type="term" value="F:Notch binding"/>
    <property type="evidence" value="ECO:0000318"/>
    <property type="project" value="GO_Central"/>
</dbReference>
<dbReference type="InParanoid" id="A7RZ50"/>
<evidence type="ECO:0000256" key="6">
    <source>
        <dbReference type="ARBA" id="ARBA00022729"/>
    </source>
</evidence>
<dbReference type="eggNOG" id="KOG1219">
    <property type="taxonomic scope" value="Eukaryota"/>
</dbReference>
<keyword evidence="8" id="KW-0106">Calcium</keyword>
<evidence type="ECO:0000256" key="4">
    <source>
        <dbReference type="ARBA" id="ARBA00022536"/>
    </source>
</evidence>
<keyword evidence="6" id="KW-0732">Signal</keyword>